<comment type="caution">
    <text evidence="1">The sequence shown here is derived from an EMBL/GenBank/DDBJ whole genome shotgun (WGS) entry which is preliminary data.</text>
</comment>
<evidence type="ECO:0000313" key="2">
    <source>
        <dbReference type="Proteomes" id="UP000807342"/>
    </source>
</evidence>
<accession>A0A9P5X9N5</accession>
<dbReference type="EMBL" id="MU151234">
    <property type="protein sequence ID" value="KAF9446670.1"/>
    <property type="molecule type" value="Genomic_DNA"/>
</dbReference>
<reference evidence="1" key="1">
    <citation type="submission" date="2020-11" db="EMBL/GenBank/DDBJ databases">
        <authorList>
            <consortium name="DOE Joint Genome Institute"/>
            <person name="Ahrendt S."/>
            <person name="Riley R."/>
            <person name="Andreopoulos W."/>
            <person name="Labutti K."/>
            <person name="Pangilinan J."/>
            <person name="Ruiz-Duenas F.J."/>
            <person name="Barrasa J.M."/>
            <person name="Sanchez-Garcia M."/>
            <person name="Camarero S."/>
            <person name="Miyauchi S."/>
            <person name="Serrano A."/>
            <person name="Linde D."/>
            <person name="Babiker R."/>
            <person name="Drula E."/>
            <person name="Ayuso-Fernandez I."/>
            <person name="Pacheco R."/>
            <person name="Padilla G."/>
            <person name="Ferreira P."/>
            <person name="Barriuso J."/>
            <person name="Kellner H."/>
            <person name="Castanera R."/>
            <person name="Alfaro M."/>
            <person name="Ramirez L."/>
            <person name="Pisabarro A.G."/>
            <person name="Kuo A."/>
            <person name="Tritt A."/>
            <person name="Lipzen A."/>
            <person name="He G."/>
            <person name="Yan M."/>
            <person name="Ng V."/>
            <person name="Cullen D."/>
            <person name="Martin F."/>
            <person name="Rosso M.-N."/>
            <person name="Henrissat B."/>
            <person name="Hibbett D."/>
            <person name="Martinez A.T."/>
            <person name="Grigoriev I.V."/>
        </authorList>
    </citation>
    <scope>NUCLEOTIDE SEQUENCE</scope>
    <source>
        <strain evidence="1">MF-IS2</strain>
    </source>
</reference>
<dbReference type="Proteomes" id="UP000807342">
    <property type="component" value="Unassembled WGS sequence"/>
</dbReference>
<sequence length="75" mass="7891">MFFCCVIVVVHAPPGNTEVVVLVGGEGDGKKSTRLSSRIFAIVIASSILHAARTRILFVGGPAYNDTDEAGVCTR</sequence>
<proteinExistence type="predicted"/>
<evidence type="ECO:0000313" key="1">
    <source>
        <dbReference type="EMBL" id="KAF9446670.1"/>
    </source>
</evidence>
<gene>
    <name evidence="1" type="ORF">P691DRAFT_170325</name>
</gene>
<protein>
    <submittedName>
        <fullName evidence="1">Uncharacterized protein</fullName>
    </submittedName>
</protein>
<keyword evidence="2" id="KW-1185">Reference proteome</keyword>
<dbReference type="AlphaFoldDB" id="A0A9P5X9N5"/>
<organism evidence="1 2">
    <name type="scientific">Macrolepiota fuliginosa MF-IS2</name>
    <dbReference type="NCBI Taxonomy" id="1400762"/>
    <lineage>
        <taxon>Eukaryota</taxon>
        <taxon>Fungi</taxon>
        <taxon>Dikarya</taxon>
        <taxon>Basidiomycota</taxon>
        <taxon>Agaricomycotina</taxon>
        <taxon>Agaricomycetes</taxon>
        <taxon>Agaricomycetidae</taxon>
        <taxon>Agaricales</taxon>
        <taxon>Agaricineae</taxon>
        <taxon>Agaricaceae</taxon>
        <taxon>Macrolepiota</taxon>
    </lineage>
</organism>
<name>A0A9P5X9N5_9AGAR</name>